<dbReference type="AlphaFoldDB" id="A0A9W7GJN5"/>
<dbReference type="FunFam" id="3.30.63.10:FF:000002">
    <property type="entry name" value="Guanylate kinase 1"/>
    <property type="match status" value="1"/>
</dbReference>
<feature type="domain" description="Guanylate kinase-like" evidence="7">
    <location>
        <begin position="88"/>
        <end position="272"/>
    </location>
</feature>
<dbReference type="GO" id="GO:0004385">
    <property type="term" value="F:GMP kinase activity"/>
    <property type="evidence" value="ECO:0007669"/>
    <property type="project" value="UniProtKB-EC"/>
</dbReference>
<dbReference type="InterPro" id="IPR017665">
    <property type="entry name" value="Guanylate_kinase"/>
</dbReference>
<evidence type="ECO:0000256" key="6">
    <source>
        <dbReference type="ARBA" id="ARBA00022840"/>
    </source>
</evidence>
<evidence type="ECO:0000256" key="4">
    <source>
        <dbReference type="ARBA" id="ARBA00022741"/>
    </source>
</evidence>
<keyword evidence="9" id="KW-1185">Reference proteome</keyword>
<organism evidence="8 9">
    <name type="scientific">Triparma columacea</name>
    <dbReference type="NCBI Taxonomy" id="722753"/>
    <lineage>
        <taxon>Eukaryota</taxon>
        <taxon>Sar</taxon>
        <taxon>Stramenopiles</taxon>
        <taxon>Ochrophyta</taxon>
        <taxon>Bolidophyceae</taxon>
        <taxon>Parmales</taxon>
        <taxon>Triparmaceae</taxon>
        <taxon>Triparma</taxon>
    </lineage>
</organism>
<dbReference type="GO" id="GO:0005524">
    <property type="term" value="F:ATP binding"/>
    <property type="evidence" value="ECO:0007669"/>
    <property type="project" value="UniProtKB-KW"/>
</dbReference>
<dbReference type="Gene3D" id="3.30.63.10">
    <property type="entry name" value="Guanylate Kinase phosphate binding domain"/>
    <property type="match status" value="1"/>
</dbReference>
<dbReference type="Pfam" id="PF00625">
    <property type="entry name" value="Guanylate_kin"/>
    <property type="match status" value="1"/>
</dbReference>
<keyword evidence="6" id="KW-0067">ATP-binding</keyword>
<dbReference type="SUPFAM" id="SSF52540">
    <property type="entry name" value="P-loop containing nucleoside triphosphate hydrolases"/>
    <property type="match status" value="1"/>
</dbReference>
<dbReference type="NCBIfam" id="TIGR03263">
    <property type="entry name" value="guanyl_kin"/>
    <property type="match status" value="1"/>
</dbReference>
<dbReference type="Proteomes" id="UP001165065">
    <property type="component" value="Unassembled WGS sequence"/>
</dbReference>
<keyword evidence="5" id="KW-0418">Kinase</keyword>
<dbReference type="PROSITE" id="PS00856">
    <property type="entry name" value="GUANYLATE_KINASE_1"/>
    <property type="match status" value="1"/>
</dbReference>
<gene>
    <name evidence="8" type="ORF">TrCOL_g13315</name>
</gene>
<accession>A0A9W7GJN5</accession>
<proteinExistence type="inferred from homology"/>
<sequence length="277" mass="30525">MGRTQGLGFKCHKDSSALGLRVRRIEQRQIHTSKNQMGSGASTPAASDVLEQELAKPPDASDITPDTALDEVKRLRALLAKHVTLPSPPPLVICGPSGVGKGTILHNLMETLPGVFKFSVSHTTRGPRPGEEDGKDYNFTTVEDIMDRIDRGEFLEYAEVHGNYYGTSFAALQTEKQVVILDIDVQGVMKVKDAVKDGKLGGAKYIFIRPKDLESLEARLRGRGTETEEAIERRTANAKGEIEYGEVEGNFDRIIVNDDLDKAQAEFVDAVKELYHM</sequence>
<reference evidence="9" key="1">
    <citation type="journal article" date="2023" name="Commun. Biol.">
        <title>Genome analysis of Parmales, the sister group of diatoms, reveals the evolutionary specialization of diatoms from phago-mixotrophs to photoautotrophs.</title>
        <authorList>
            <person name="Ban H."/>
            <person name="Sato S."/>
            <person name="Yoshikawa S."/>
            <person name="Yamada K."/>
            <person name="Nakamura Y."/>
            <person name="Ichinomiya M."/>
            <person name="Sato N."/>
            <person name="Blanc-Mathieu R."/>
            <person name="Endo H."/>
            <person name="Kuwata A."/>
            <person name="Ogata H."/>
        </authorList>
    </citation>
    <scope>NUCLEOTIDE SEQUENCE [LARGE SCALE GENOMIC DNA]</scope>
</reference>
<dbReference type="PANTHER" id="PTHR23117">
    <property type="entry name" value="GUANYLATE KINASE-RELATED"/>
    <property type="match status" value="1"/>
</dbReference>
<dbReference type="InterPro" id="IPR008144">
    <property type="entry name" value="Guanylate_kin-like_dom"/>
</dbReference>
<comment type="caution">
    <text evidence="8">The sequence shown here is derived from an EMBL/GenBank/DDBJ whole genome shotgun (WGS) entry which is preliminary data.</text>
</comment>
<keyword evidence="3" id="KW-0808">Transferase</keyword>
<evidence type="ECO:0000256" key="5">
    <source>
        <dbReference type="ARBA" id="ARBA00022777"/>
    </source>
</evidence>
<dbReference type="InterPro" id="IPR020590">
    <property type="entry name" value="Guanylate_kinase_CS"/>
</dbReference>
<evidence type="ECO:0000256" key="2">
    <source>
        <dbReference type="ARBA" id="ARBA00012961"/>
    </source>
</evidence>
<dbReference type="PANTHER" id="PTHR23117:SF13">
    <property type="entry name" value="GUANYLATE KINASE"/>
    <property type="match status" value="1"/>
</dbReference>
<dbReference type="PROSITE" id="PS50052">
    <property type="entry name" value="GUANYLATE_KINASE_2"/>
    <property type="match status" value="1"/>
</dbReference>
<evidence type="ECO:0000313" key="9">
    <source>
        <dbReference type="Proteomes" id="UP001165065"/>
    </source>
</evidence>
<dbReference type="CDD" id="cd00071">
    <property type="entry name" value="GMPK"/>
    <property type="match status" value="1"/>
</dbReference>
<evidence type="ECO:0000313" key="8">
    <source>
        <dbReference type="EMBL" id="GMI45288.1"/>
    </source>
</evidence>
<dbReference type="InterPro" id="IPR027417">
    <property type="entry name" value="P-loop_NTPase"/>
</dbReference>
<dbReference type="InterPro" id="IPR008145">
    <property type="entry name" value="GK/Ca_channel_bsu"/>
</dbReference>
<evidence type="ECO:0000256" key="3">
    <source>
        <dbReference type="ARBA" id="ARBA00022679"/>
    </source>
</evidence>
<evidence type="ECO:0000259" key="7">
    <source>
        <dbReference type="PROSITE" id="PS50052"/>
    </source>
</evidence>
<keyword evidence="4" id="KW-0547">Nucleotide-binding</keyword>
<dbReference type="SMART" id="SM00072">
    <property type="entry name" value="GuKc"/>
    <property type="match status" value="1"/>
</dbReference>
<dbReference type="Gene3D" id="3.40.50.300">
    <property type="entry name" value="P-loop containing nucleotide triphosphate hydrolases"/>
    <property type="match status" value="1"/>
</dbReference>
<dbReference type="OrthoDB" id="6334211at2759"/>
<comment type="similarity">
    <text evidence="1">Belongs to the guanylate kinase family.</text>
</comment>
<protein>
    <recommendedName>
        <fullName evidence="2">guanylate kinase</fullName>
        <ecNumber evidence="2">2.7.4.8</ecNumber>
    </recommendedName>
</protein>
<dbReference type="EC" id="2.7.4.8" evidence="2"/>
<evidence type="ECO:0000256" key="1">
    <source>
        <dbReference type="ARBA" id="ARBA00005790"/>
    </source>
</evidence>
<name>A0A9W7GJN5_9STRA</name>
<dbReference type="GO" id="GO:0005829">
    <property type="term" value="C:cytosol"/>
    <property type="evidence" value="ECO:0007669"/>
    <property type="project" value="TreeGrafter"/>
</dbReference>
<dbReference type="EMBL" id="BRYA01001541">
    <property type="protein sequence ID" value="GMI45288.1"/>
    <property type="molecule type" value="Genomic_DNA"/>
</dbReference>